<evidence type="ECO:0000256" key="3">
    <source>
        <dbReference type="ARBA" id="ARBA00022630"/>
    </source>
</evidence>
<proteinExistence type="inferred from homology"/>
<feature type="domain" description="FAD dependent oxidoreductase" evidence="5">
    <location>
        <begin position="3"/>
        <end position="325"/>
    </location>
</feature>
<accession>A0A2A4GB59</accession>
<comment type="caution">
    <text evidence="6">The sequence shown here is derived from an EMBL/GenBank/DDBJ whole genome shotgun (WGS) entry which is preliminary data.</text>
</comment>
<comment type="cofactor">
    <cofactor evidence="1">
        <name>FAD</name>
        <dbReference type="ChEBI" id="CHEBI:57692"/>
    </cofactor>
</comment>
<dbReference type="Proteomes" id="UP000219559">
    <property type="component" value="Unassembled WGS sequence"/>
</dbReference>
<dbReference type="GO" id="GO:0005737">
    <property type="term" value="C:cytoplasm"/>
    <property type="evidence" value="ECO:0007669"/>
    <property type="project" value="TreeGrafter"/>
</dbReference>
<dbReference type="PANTHER" id="PTHR13847:SF286">
    <property type="entry name" value="D-AMINO ACID DEHYDROGENASE"/>
    <property type="match status" value="1"/>
</dbReference>
<evidence type="ECO:0000256" key="1">
    <source>
        <dbReference type="ARBA" id="ARBA00001974"/>
    </source>
</evidence>
<dbReference type="InterPro" id="IPR036188">
    <property type="entry name" value="FAD/NAD-bd_sf"/>
</dbReference>
<evidence type="ECO:0000256" key="4">
    <source>
        <dbReference type="ARBA" id="ARBA00023002"/>
    </source>
</evidence>
<evidence type="ECO:0000259" key="5">
    <source>
        <dbReference type="Pfam" id="PF01266"/>
    </source>
</evidence>
<dbReference type="InterPro" id="IPR006076">
    <property type="entry name" value="FAD-dep_OxRdtase"/>
</dbReference>
<keyword evidence="3" id="KW-0285">Flavoprotein</keyword>
<keyword evidence="4" id="KW-0560">Oxidoreductase</keyword>
<dbReference type="SUPFAM" id="SSF54373">
    <property type="entry name" value="FAD-linked reductases, C-terminal domain"/>
    <property type="match status" value="1"/>
</dbReference>
<dbReference type="Gene3D" id="3.50.50.60">
    <property type="entry name" value="FAD/NAD(P)-binding domain"/>
    <property type="match status" value="1"/>
</dbReference>
<dbReference type="GO" id="GO:0016491">
    <property type="term" value="F:oxidoreductase activity"/>
    <property type="evidence" value="ECO:0007669"/>
    <property type="project" value="UniProtKB-KW"/>
</dbReference>
<protein>
    <submittedName>
        <fullName evidence="6">FAD-dependent oxidoreductase</fullName>
    </submittedName>
</protein>
<name>A0A2A4GB59_9FLAO</name>
<dbReference type="OrthoDB" id="214253at2"/>
<evidence type="ECO:0000313" key="7">
    <source>
        <dbReference type="Proteomes" id="UP000219559"/>
    </source>
</evidence>
<gene>
    <name evidence="6" type="ORF">B7P33_00595</name>
</gene>
<comment type="similarity">
    <text evidence="2">Belongs to the DadA oxidoreductase family.</text>
</comment>
<evidence type="ECO:0000313" key="6">
    <source>
        <dbReference type="EMBL" id="PCE65837.1"/>
    </source>
</evidence>
<dbReference type="RefSeq" id="WP_097441365.1">
    <property type="nucleotide sequence ID" value="NZ_NBWU01000001.1"/>
</dbReference>
<reference evidence="6 7" key="1">
    <citation type="submission" date="2017-04" db="EMBL/GenBank/DDBJ databases">
        <title>A new member of the family Flavobacteriaceae isolated from ascidians.</title>
        <authorList>
            <person name="Chen L."/>
        </authorList>
    </citation>
    <scope>NUCLEOTIDE SEQUENCE [LARGE SCALE GENOMIC DNA]</scope>
    <source>
        <strain evidence="6 7">HQA918</strain>
    </source>
</reference>
<dbReference type="PANTHER" id="PTHR13847">
    <property type="entry name" value="SARCOSINE DEHYDROGENASE-RELATED"/>
    <property type="match status" value="1"/>
</dbReference>
<dbReference type="Pfam" id="PF01266">
    <property type="entry name" value="DAO"/>
    <property type="match status" value="1"/>
</dbReference>
<keyword evidence="7" id="KW-1185">Reference proteome</keyword>
<dbReference type="SUPFAM" id="SSF51971">
    <property type="entry name" value="Nucleotide-binding domain"/>
    <property type="match status" value="1"/>
</dbReference>
<dbReference type="AlphaFoldDB" id="A0A2A4GB59"/>
<evidence type="ECO:0000256" key="2">
    <source>
        <dbReference type="ARBA" id="ARBA00009410"/>
    </source>
</evidence>
<organism evidence="6 7">
    <name type="scientific">Sediminicola luteus</name>
    <dbReference type="NCBI Taxonomy" id="319238"/>
    <lineage>
        <taxon>Bacteria</taxon>
        <taxon>Pseudomonadati</taxon>
        <taxon>Bacteroidota</taxon>
        <taxon>Flavobacteriia</taxon>
        <taxon>Flavobacteriales</taxon>
        <taxon>Flavobacteriaceae</taxon>
        <taxon>Sediminicola</taxon>
    </lineage>
</organism>
<dbReference type="EMBL" id="NBWU01000001">
    <property type="protein sequence ID" value="PCE65837.1"/>
    <property type="molecule type" value="Genomic_DNA"/>
</dbReference>
<sequence length="349" mass="39354">MQDYLIIGAGLSGMAFARHLEENGHSFTLLDNRSQTSSVVAGGMYNPVILKRFTLAWKAKELLDYAMPFYARLEQDLGETFDHKLAVYRIFHSIEEQNGWFEATDKPGRDLFMNPKLHTNTYEGIAAPLGFGEVWQTGRVDVAHLLKTYTRHLKAKQSYLQTDFDAFQLEMHDDYVVYNGIVAKKLVLAMGFGLKNDPLFQYLPLNGTKGEVLHIRIPGLAIDKVIKSAAFIIPTGGDTYTLGATYKWKDKTNTPTAEAKAELLEKLEGFLERPYEVLGHKAGIRPTVTDRRPLVGRHPKHQNIFMLNGMGSRGVMNAPYCAQQLLDHIENGADLDPEIDIKRFEGKYS</sequence>
<dbReference type="Gene3D" id="3.30.9.10">
    <property type="entry name" value="D-Amino Acid Oxidase, subunit A, domain 2"/>
    <property type="match status" value="1"/>
</dbReference>